<dbReference type="PIRSF" id="PIRSF003078">
    <property type="entry name" value="GidB"/>
    <property type="match status" value="1"/>
</dbReference>
<dbReference type="SUPFAM" id="SSF53335">
    <property type="entry name" value="S-adenosyl-L-methionine-dependent methyltransferases"/>
    <property type="match status" value="1"/>
</dbReference>
<gene>
    <name evidence="4" type="ORF">MNB_SM-7-779</name>
</gene>
<sequence length="195" mass="22642">MDLKKRVQEAKIELPKEFWQDIQSYKKQLLLWNKTHNLTGAKDEKKLDEFIFDALYPVSFLTPPKSMLDIGTGAGFPGLILAIIWRESEITLAEPLTKRASFLQFIKAKLHLNHVTVARKRAEDLPPKEFELITSRAVTDTKLLLQISQKLRNEETKLLFYKGERVFDEVEEDLPHKVIMANKRHYLLIGKDEGL</sequence>
<evidence type="ECO:0000256" key="2">
    <source>
        <dbReference type="ARBA" id="ARBA00022552"/>
    </source>
</evidence>
<accession>A0A1W1C4B3</accession>
<keyword evidence="4" id="KW-0489">Methyltransferase</keyword>
<dbReference type="PANTHER" id="PTHR31760:SF0">
    <property type="entry name" value="S-ADENOSYL-L-METHIONINE-DEPENDENT METHYLTRANSFERASES SUPERFAMILY PROTEIN"/>
    <property type="match status" value="1"/>
</dbReference>
<dbReference type="GO" id="GO:0005829">
    <property type="term" value="C:cytosol"/>
    <property type="evidence" value="ECO:0007669"/>
    <property type="project" value="TreeGrafter"/>
</dbReference>
<dbReference type="HAMAP" id="MF_00074">
    <property type="entry name" value="16SrRNA_methyltr_G"/>
    <property type="match status" value="1"/>
</dbReference>
<organism evidence="4">
    <name type="scientific">hydrothermal vent metagenome</name>
    <dbReference type="NCBI Taxonomy" id="652676"/>
    <lineage>
        <taxon>unclassified sequences</taxon>
        <taxon>metagenomes</taxon>
        <taxon>ecological metagenomes</taxon>
    </lineage>
</organism>
<dbReference type="Pfam" id="PF02527">
    <property type="entry name" value="GidB"/>
    <property type="match status" value="1"/>
</dbReference>
<name>A0A1W1C4B3_9ZZZZ</name>
<evidence type="ECO:0000256" key="1">
    <source>
        <dbReference type="ARBA" id="ARBA00022490"/>
    </source>
</evidence>
<dbReference type="GO" id="GO:0070043">
    <property type="term" value="F:rRNA (guanine-N7-)-methyltransferase activity"/>
    <property type="evidence" value="ECO:0007669"/>
    <property type="project" value="TreeGrafter"/>
</dbReference>
<dbReference type="Gene3D" id="3.40.50.150">
    <property type="entry name" value="Vaccinia Virus protein VP39"/>
    <property type="match status" value="1"/>
</dbReference>
<reference evidence="4" key="1">
    <citation type="submission" date="2016-10" db="EMBL/GenBank/DDBJ databases">
        <authorList>
            <person name="de Groot N.N."/>
        </authorList>
    </citation>
    <scope>NUCLEOTIDE SEQUENCE</scope>
</reference>
<dbReference type="InterPro" id="IPR029063">
    <property type="entry name" value="SAM-dependent_MTases_sf"/>
</dbReference>
<protein>
    <submittedName>
        <fullName evidence="4">rRNA small subunit 7-methylguanosine (M7G) methyltransferase GidB</fullName>
    </submittedName>
</protein>
<dbReference type="EMBL" id="FPHB01000048">
    <property type="protein sequence ID" value="SFV60616.1"/>
    <property type="molecule type" value="Genomic_DNA"/>
</dbReference>
<dbReference type="AlphaFoldDB" id="A0A1W1C4B3"/>
<dbReference type="PANTHER" id="PTHR31760">
    <property type="entry name" value="S-ADENOSYL-L-METHIONINE-DEPENDENT METHYLTRANSFERASES SUPERFAMILY PROTEIN"/>
    <property type="match status" value="1"/>
</dbReference>
<keyword evidence="3 4" id="KW-0808">Transferase</keyword>
<dbReference type="NCBIfam" id="TIGR00138">
    <property type="entry name" value="rsmG_gidB"/>
    <property type="match status" value="1"/>
</dbReference>
<evidence type="ECO:0000256" key="3">
    <source>
        <dbReference type="ARBA" id="ARBA00022679"/>
    </source>
</evidence>
<keyword evidence="1" id="KW-0963">Cytoplasm</keyword>
<evidence type="ECO:0000313" key="4">
    <source>
        <dbReference type="EMBL" id="SFV60616.1"/>
    </source>
</evidence>
<proteinExistence type="inferred from homology"/>
<dbReference type="InterPro" id="IPR003682">
    <property type="entry name" value="rRNA_ssu_MeTfrase_G"/>
</dbReference>
<keyword evidence="2" id="KW-0698">rRNA processing</keyword>